<evidence type="ECO:0000313" key="2">
    <source>
        <dbReference type="EMBL" id="RRT45503.1"/>
    </source>
</evidence>
<evidence type="ECO:0000256" key="1">
    <source>
        <dbReference type="SAM" id="MobiDB-lite"/>
    </source>
</evidence>
<evidence type="ECO:0000313" key="3">
    <source>
        <dbReference type="Proteomes" id="UP000287651"/>
    </source>
</evidence>
<accession>A0A426Y162</accession>
<dbReference type="Proteomes" id="UP000287651">
    <property type="component" value="Unassembled WGS sequence"/>
</dbReference>
<reference evidence="2 3" key="1">
    <citation type="journal article" date="2014" name="Agronomy (Basel)">
        <title>A Draft Genome Sequence for Ensete ventricosum, the Drought-Tolerant Tree Against Hunger.</title>
        <authorList>
            <person name="Harrison J."/>
            <person name="Moore K.A."/>
            <person name="Paszkiewicz K."/>
            <person name="Jones T."/>
            <person name="Grant M."/>
            <person name="Ambacheew D."/>
            <person name="Muzemil S."/>
            <person name="Studholme D.J."/>
        </authorList>
    </citation>
    <scope>NUCLEOTIDE SEQUENCE [LARGE SCALE GENOMIC DNA]</scope>
</reference>
<feature type="region of interest" description="Disordered" evidence="1">
    <location>
        <begin position="1"/>
        <end position="68"/>
    </location>
</feature>
<sequence length="194" mass="22126">MNSSEAPFMNESLAGAEEVARHRNRKPHRARRSVLFQGPPSLMRGIRRSSGSRCSIPSKNSPEAPSLDETLLYPEERRAWEASDPLDDLGSLETLASDGWRIGWEMAQEMEMGFSRRERSRRRHLPPLPAPLPPIYTAVTASDDWKPTWIGVVRIAQTQCYKPKADPPSLFLLLLRSSEDHYDLRRFGVDTDRK</sequence>
<protein>
    <submittedName>
        <fullName evidence="2">Uncharacterized protein</fullName>
    </submittedName>
</protein>
<organism evidence="2 3">
    <name type="scientific">Ensete ventricosum</name>
    <name type="common">Abyssinian banana</name>
    <name type="synonym">Musa ensete</name>
    <dbReference type="NCBI Taxonomy" id="4639"/>
    <lineage>
        <taxon>Eukaryota</taxon>
        <taxon>Viridiplantae</taxon>
        <taxon>Streptophyta</taxon>
        <taxon>Embryophyta</taxon>
        <taxon>Tracheophyta</taxon>
        <taxon>Spermatophyta</taxon>
        <taxon>Magnoliopsida</taxon>
        <taxon>Liliopsida</taxon>
        <taxon>Zingiberales</taxon>
        <taxon>Musaceae</taxon>
        <taxon>Ensete</taxon>
    </lineage>
</organism>
<gene>
    <name evidence="2" type="ORF">B296_00050100</name>
</gene>
<comment type="caution">
    <text evidence="2">The sequence shown here is derived from an EMBL/GenBank/DDBJ whole genome shotgun (WGS) entry which is preliminary data.</text>
</comment>
<name>A0A426Y162_ENSVE</name>
<dbReference type="AlphaFoldDB" id="A0A426Y162"/>
<feature type="compositionally biased region" description="Basic residues" evidence="1">
    <location>
        <begin position="22"/>
        <end position="32"/>
    </location>
</feature>
<proteinExistence type="predicted"/>
<dbReference type="EMBL" id="AMZH03015795">
    <property type="protein sequence ID" value="RRT45503.1"/>
    <property type="molecule type" value="Genomic_DNA"/>
</dbReference>
<feature type="non-terminal residue" evidence="2">
    <location>
        <position position="194"/>
    </location>
</feature>